<evidence type="ECO:0000313" key="14">
    <source>
        <dbReference type="Proteomes" id="UP001595579"/>
    </source>
</evidence>
<evidence type="ECO:0000256" key="2">
    <source>
        <dbReference type="ARBA" id="ARBA00022679"/>
    </source>
</evidence>
<evidence type="ECO:0000256" key="11">
    <source>
        <dbReference type="RuleBase" id="RU004253"/>
    </source>
</evidence>
<comment type="catalytic activity">
    <reaction evidence="8 9 10">
        <text>2-[(2R,5Z)-2-carboxy-4-methylthiazol-5(2H)-ylidene]ethyl phosphate + 4-amino-2-methyl-5-(diphosphooxymethyl)pyrimidine + 2 H(+) = thiamine phosphate + CO2 + diphosphate</text>
        <dbReference type="Rhea" id="RHEA:47844"/>
        <dbReference type="ChEBI" id="CHEBI:15378"/>
        <dbReference type="ChEBI" id="CHEBI:16526"/>
        <dbReference type="ChEBI" id="CHEBI:33019"/>
        <dbReference type="ChEBI" id="CHEBI:37575"/>
        <dbReference type="ChEBI" id="CHEBI:57841"/>
        <dbReference type="ChEBI" id="CHEBI:62899"/>
        <dbReference type="EC" id="2.5.1.3"/>
    </reaction>
</comment>
<comment type="caution">
    <text evidence="9">Lacks conserved residue(s) required for the propagation of feature annotation.</text>
</comment>
<dbReference type="InterPro" id="IPR036206">
    <property type="entry name" value="ThiamineP_synth_sf"/>
</dbReference>
<evidence type="ECO:0000256" key="10">
    <source>
        <dbReference type="RuleBase" id="RU003826"/>
    </source>
</evidence>
<evidence type="ECO:0000256" key="9">
    <source>
        <dbReference type="HAMAP-Rule" id="MF_00097"/>
    </source>
</evidence>
<evidence type="ECO:0000259" key="12">
    <source>
        <dbReference type="Pfam" id="PF02581"/>
    </source>
</evidence>
<keyword evidence="14" id="KW-1185">Reference proteome</keyword>
<dbReference type="InterPro" id="IPR022998">
    <property type="entry name" value="ThiamineP_synth_TenI"/>
</dbReference>
<evidence type="ECO:0000256" key="6">
    <source>
        <dbReference type="ARBA" id="ARBA00047334"/>
    </source>
</evidence>
<dbReference type="Pfam" id="PF02581">
    <property type="entry name" value="TMP-TENI"/>
    <property type="match status" value="1"/>
</dbReference>
<gene>
    <name evidence="9 13" type="primary">thiE</name>
    <name evidence="13" type="ORF">ACFOEV_09705</name>
</gene>
<comment type="catalytic activity">
    <reaction evidence="6 9 10">
        <text>4-methyl-5-(2-phosphooxyethyl)-thiazole + 4-amino-2-methyl-5-(diphosphooxymethyl)pyrimidine + H(+) = thiamine phosphate + diphosphate</text>
        <dbReference type="Rhea" id="RHEA:22328"/>
        <dbReference type="ChEBI" id="CHEBI:15378"/>
        <dbReference type="ChEBI" id="CHEBI:33019"/>
        <dbReference type="ChEBI" id="CHEBI:37575"/>
        <dbReference type="ChEBI" id="CHEBI:57841"/>
        <dbReference type="ChEBI" id="CHEBI:58296"/>
        <dbReference type="EC" id="2.5.1.3"/>
    </reaction>
</comment>
<feature type="binding site" evidence="9">
    <location>
        <begin position="41"/>
        <end position="45"/>
    </location>
    <ligand>
        <name>4-amino-2-methyl-5-(diphosphooxymethyl)pyrimidine</name>
        <dbReference type="ChEBI" id="CHEBI:57841"/>
    </ligand>
</feature>
<name>A0ABV7LMZ9_9GAMM</name>
<dbReference type="GO" id="GO:0004789">
    <property type="term" value="F:thiamine-phosphate diphosphorylase activity"/>
    <property type="evidence" value="ECO:0007669"/>
    <property type="project" value="UniProtKB-EC"/>
</dbReference>
<dbReference type="EMBL" id="JBHRUG010000019">
    <property type="protein sequence ID" value="MFC3283882.1"/>
    <property type="molecule type" value="Genomic_DNA"/>
</dbReference>
<feature type="binding site" evidence="9">
    <location>
        <begin position="144"/>
        <end position="146"/>
    </location>
    <ligand>
        <name>2-[(2R,5Z)-2-carboxy-4-methylthiazol-5(2H)-ylidene]ethyl phosphate</name>
        <dbReference type="ChEBI" id="CHEBI:62899"/>
    </ligand>
</feature>
<dbReference type="InterPro" id="IPR013785">
    <property type="entry name" value="Aldolase_TIM"/>
</dbReference>
<dbReference type="Gene3D" id="3.20.20.70">
    <property type="entry name" value="Aldolase class I"/>
    <property type="match status" value="1"/>
</dbReference>
<dbReference type="PANTHER" id="PTHR20857">
    <property type="entry name" value="THIAMINE-PHOSPHATE PYROPHOSPHORYLASE"/>
    <property type="match status" value="1"/>
</dbReference>
<protein>
    <recommendedName>
        <fullName evidence="9">Thiamine-phosphate synthase</fullName>
        <shortName evidence="9">TP synthase</shortName>
        <shortName evidence="9">TPS</shortName>
        <ecNumber evidence="9">2.5.1.3</ecNumber>
    </recommendedName>
    <alternativeName>
        <fullName evidence="9">Thiamine-phosphate pyrophosphorylase</fullName>
        <shortName evidence="9">TMP pyrophosphorylase</shortName>
        <shortName evidence="9">TMP-PPase</shortName>
    </alternativeName>
</protein>
<keyword evidence="5 9" id="KW-0784">Thiamine biosynthesis</keyword>
<feature type="binding site" evidence="9">
    <location>
        <position position="98"/>
    </location>
    <ligand>
        <name>Mg(2+)</name>
        <dbReference type="ChEBI" id="CHEBI:18420"/>
    </ligand>
</feature>
<reference evidence="14" key="1">
    <citation type="journal article" date="2019" name="Int. J. Syst. Evol. Microbiol.">
        <title>The Global Catalogue of Microorganisms (GCM) 10K type strain sequencing project: providing services to taxonomists for standard genome sequencing and annotation.</title>
        <authorList>
            <consortium name="The Broad Institute Genomics Platform"/>
            <consortium name="The Broad Institute Genome Sequencing Center for Infectious Disease"/>
            <person name="Wu L."/>
            <person name="Ma J."/>
        </authorList>
    </citation>
    <scope>NUCLEOTIDE SEQUENCE [LARGE SCALE GENOMIC DNA]</scope>
    <source>
        <strain evidence="14">CECT 7698</strain>
    </source>
</reference>
<dbReference type="InterPro" id="IPR034291">
    <property type="entry name" value="TMP_synthase"/>
</dbReference>
<evidence type="ECO:0000256" key="3">
    <source>
        <dbReference type="ARBA" id="ARBA00022723"/>
    </source>
</evidence>
<dbReference type="EC" id="2.5.1.3" evidence="9"/>
<feature type="binding site" evidence="9">
    <location>
        <position position="74"/>
    </location>
    <ligand>
        <name>Mg(2+)</name>
        <dbReference type="ChEBI" id="CHEBI:18420"/>
    </ligand>
</feature>
<keyword evidence="4 9" id="KW-0460">Magnesium</keyword>
<comment type="catalytic activity">
    <reaction evidence="7 9 10">
        <text>2-(2-carboxy-4-methylthiazol-5-yl)ethyl phosphate + 4-amino-2-methyl-5-(diphosphooxymethyl)pyrimidine + 2 H(+) = thiamine phosphate + CO2 + diphosphate</text>
        <dbReference type="Rhea" id="RHEA:47848"/>
        <dbReference type="ChEBI" id="CHEBI:15378"/>
        <dbReference type="ChEBI" id="CHEBI:16526"/>
        <dbReference type="ChEBI" id="CHEBI:33019"/>
        <dbReference type="ChEBI" id="CHEBI:37575"/>
        <dbReference type="ChEBI" id="CHEBI:57841"/>
        <dbReference type="ChEBI" id="CHEBI:62890"/>
        <dbReference type="EC" id="2.5.1.3"/>
    </reaction>
</comment>
<evidence type="ECO:0000256" key="8">
    <source>
        <dbReference type="ARBA" id="ARBA00047883"/>
    </source>
</evidence>
<dbReference type="SUPFAM" id="SSF51391">
    <property type="entry name" value="Thiamin phosphate synthase"/>
    <property type="match status" value="1"/>
</dbReference>
<sequence>MNHHDWTRGVYAITDAELLPDDARLFAGSESALRGGLALLQYRDKSTDDGKRWRQAGALAALCRDYGVPLIVNDDTALALRLRRAGHDNVGLHLGQGDGELAVSRQQLGPHAIIGATCHGRLDLAERAVREGASYLAFGRFFASSTKPGAPPAALSLLAEAAVFGLPRVAIGGIGRDNILLARRAGAELLACVHAVFGGEDIEARVKELNRRLAQEPGPIAATHSLSTG</sequence>
<evidence type="ECO:0000313" key="13">
    <source>
        <dbReference type="EMBL" id="MFC3283882.1"/>
    </source>
</evidence>
<feature type="binding site" evidence="9">
    <location>
        <position position="117"/>
    </location>
    <ligand>
        <name>4-amino-2-methyl-5-(diphosphooxymethyl)pyrimidine</name>
        <dbReference type="ChEBI" id="CHEBI:57841"/>
    </ligand>
</feature>
<comment type="function">
    <text evidence="9">Condenses 4-methyl-5-(beta-hydroxyethyl)thiazole monophosphate (THZ-P) and 2-methyl-4-amino-5-hydroxymethyl pyrimidine pyrophosphate (HMP-PP) to form thiamine monophosphate (TMP).</text>
</comment>
<dbReference type="Proteomes" id="UP001595579">
    <property type="component" value="Unassembled WGS sequence"/>
</dbReference>
<dbReference type="PANTHER" id="PTHR20857:SF15">
    <property type="entry name" value="THIAMINE-PHOSPHATE SYNTHASE"/>
    <property type="match status" value="1"/>
</dbReference>
<accession>A0ABV7LMZ9</accession>
<keyword evidence="2 9" id="KW-0808">Transferase</keyword>
<dbReference type="HAMAP" id="MF_00097">
    <property type="entry name" value="TMP_synthase"/>
    <property type="match status" value="1"/>
</dbReference>
<evidence type="ECO:0000256" key="7">
    <source>
        <dbReference type="ARBA" id="ARBA00047851"/>
    </source>
</evidence>
<keyword evidence="3 9" id="KW-0479">Metal-binding</keyword>
<feature type="domain" description="Thiamine phosphate synthase/TenI" evidence="12">
    <location>
        <begin position="10"/>
        <end position="196"/>
    </location>
</feature>
<comment type="caution">
    <text evidence="13">The sequence shown here is derived from an EMBL/GenBank/DDBJ whole genome shotgun (WGS) entry which is preliminary data.</text>
</comment>
<evidence type="ECO:0000256" key="4">
    <source>
        <dbReference type="ARBA" id="ARBA00022842"/>
    </source>
</evidence>
<proteinExistence type="inferred from homology"/>
<feature type="binding site" evidence="9">
    <location>
        <position position="73"/>
    </location>
    <ligand>
        <name>4-amino-2-methyl-5-(diphosphooxymethyl)pyrimidine</name>
        <dbReference type="ChEBI" id="CHEBI:57841"/>
    </ligand>
</feature>
<dbReference type="CDD" id="cd00564">
    <property type="entry name" value="TMP_TenI"/>
    <property type="match status" value="1"/>
</dbReference>
<evidence type="ECO:0000256" key="5">
    <source>
        <dbReference type="ARBA" id="ARBA00022977"/>
    </source>
</evidence>
<dbReference type="RefSeq" id="WP_386773313.1">
    <property type="nucleotide sequence ID" value="NZ_JBHRUG010000019.1"/>
</dbReference>
<comment type="cofactor">
    <cofactor evidence="9">
        <name>Mg(2+)</name>
        <dbReference type="ChEBI" id="CHEBI:18420"/>
    </cofactor>
    <text evidence="9">Binds 1 Mg(2+) ion per subunit.</text>
</comment>
<feature type="binding site" evidence="9">
    <location>
        <position position="147"/>
    </location>
    <ligand>
        <name>4-amino-2-methyl-5-(diphosphooxymethyl)pyrimidine</name>
        <dbReference type="ChEBI" id="CHEBI:57841"/>
    </ligand>
</feature>
<dbReference type="NCBIfam" id="TIGR00693">
    <property type="entry name" value="thiE"/>
    <property type="match status" value="1"/>
</dbReference>
<organism evidence="13 14">
    <name type="scientific">Litchfieldella rifensis</name>
    <dbReference type="NCBI Taxonomy" id="762643"/>
    <lineage>
        <taxon>Bacteria</taxon>
        <taxon>Pseudomonadati</taxon>
        <taxon>Pseudomonadota</taxon>
        <taxon>Gammaproteobacteria</taxon>
        <taxon>Oceanospirillales</taxon>
        <taxon>Halomonadaceae</taxon>
        <taxon>Litchfieldella</taxon>
    </lineage>
</organism>
<comment type="pathway">
    <text evidence="1 9 11">Cofactor biosynthesis; thiamine diphosphate biosynthesis; thiamine phosphate from 4-amino-2-methyl-5-diphosphomethylpyrimidine and 4-methyl-5-(2-phosphoethyl)-thiazole: step 1/1.</text>
</comment>
<evidence type="ECO:0000256" key="1">
    <source>
        <dbReference type="ARBA" id="ARBA00005165"/>
    </source>
</evidence>
<feature type="binding site" evidence="9">
    <location>
        <position position="173"/>
    </location>
    <ligand>
        <name>2-[(2R,5Z)-2-carboxy-4-methylthiazol-5(2H)-ylidene]ethyl phosphate</name>
        <dbReference type="ChEBI" id="CHEBI:62899"/>
    </ligand>
</feature>
<comment type="similarity">
    <text evidence="9 10">Belongs to the thiamine-phosphate synthase family.</text>
</comment>